<gene>
    <name evidence="2" type="ORF">WG219_05115</name>
</gene>
<feature type="transmembrane region" description="Helical" evidence="1">
    <location>
        <begin position="91"/>
        <end position="113"/>
    </location>
</feature>
<reference evidence="2 3" key="1">
    <citation type="submission" date="2024-03" db="EMBL/GenBank/DDBJ databases">
        <title>Complete genome of BD2.</title>
        <authorList>
            <person name="Cao G."/>
        </authorList>
    </citation>
    <scope>NUCLEOTIDE SEQUENCE [LARGE SCALE GENOMIC DNA]</scope>
    <source>
        <strain evidence="2 3">BD2</strain>
    </source>
</reference>
<feature type="transmembrane region" description="Helical" evidence="1">
    <location>
        <begin position="15"/>
        <end position="35"/>
    </location>
</feature>
<sequence>MGWILNFFKKLFPTAFAWIAKFLLGFIMPIVGPVVQAIASLLRKIGIFLLIFAAIAAAIAVFSSGIDYVVSRIASLVSPDLVLVGRMMLPGNLSFCVSLLVFLKLKSLAFYWVTRLSEKLIHT</sequence>
<organism evidence="2 3">
    <name type="scientific">Ectopseudomonas mendocina</name>
    <name type="common">Pseudomonas mendocina</name>
    <dbReference type="NCBI Taxonomy" id="300"/>
    <lineage>
        <taxon>Bacteria</taxon>
        <taxon>Pseudomonadati</taxon>
        <taxon>Pseudomonadota</taxon>
        <taxon>Gammaproteobacteria</taxon>
        <taxon>Pseudomonadales</taxon>
        <taxon>Pseudomonadaceae</taxon>
        <taxon>Ectopseudomonas</taxon>
    </lineage>
</organism>
<evidence type="ECO:0000256" key="1">
    <source>
        <dbReference type="SAM" id="Phobius"/>
    </source>
</evidence>
<proteinExistence type="predicted"/>
<accession>A0ABZ2RNX8</accession>
<evidence type="ECO:0000313" key="2">
    <source>
        <dbReference type="EMBL" id="WXL26859.1"/>
    </source>
</evidence>
<dbReference type="Proteomes" id="UP001476583">
    <property type="component" value="Chromosome"/>
</dbReference>
<protein>
    <recommendedName>
        <fullName evidence="4">DUF2523 domain-containing protein</fullName>
    </recommendedName>
</protein>
<feature type="transmembrane region" description="Helical" evidence="1">
    <location>
        <begin position="47"/>
        <end position="71"/>
    </location>
</feature>
<evidence type="ECO:0008006" key="4">
    <source>
        <dbReference type="Google" id="ProtNLM"/>
    </source>
</evidence>
<keyword evidence="1" id="KW-0472">Membrane</keyword>
<keyword evidence="1" id="KW-0812">Transmembrane</keyword>
<name>A0ABZ2RNX8_ECTME</name>
<keyword evidence="1" id="KW-1133">Transmembrane helix</keyword>
<keyword evidence="3" id="KW-1185">Reference proteome</keyword>
<dbReference type="EMBL" id="CP148074">
    <property type="protein sequence ID" value="WXL26859.1"/>
    <property type="molecule type" value="Genomic_DNA"/>
</dbReference>
<evidence type="ECO:0000313" key="3">
    <source>
        <dbReference type="Proteomes" id="UP001476583"/>
    </source>
</evidence>